<reference evidence="1 2" key="1">
    <citation type="submission" date="2020-02" db="EMBL/GenBank/DDBJ databases">
        <authorList>
            <person name="Ma Q."/>
            <person name="Huang Y."/>
            <person name="Song X."/>
            <person name="Pei D."/>
        </authorList>
    </citation>
    <scope>NUCLEOTIDE SEQUENCE [LARGE SCALE GENOMIC DNA]</scope>
    <source>
        <strain evidence="1">Sxm20200214</strain>
        <tissue evidence="1">Leaf</tissue>
    </source>
</reference>
<evidence type="ECO:0000313" key="1">
    <source>
        <dbReference type="EMBL" id="KAG2276899.1"/>
    </source>
</evidence>
<evidence type="ECO:0000313" key="2">
    <source>
        <dbReference type="Proteomes" id="UP000886595"/>
    </source>
</evidence>
<protein>
    <submittedName>
        <fullName evidence="1">Uncharacterized protein</fullName>
    </submittedName>
</protein>
<accession>A0A8X7UFP6</accession>
<dbReference type="AlphaFoldDB" id="A0A8X7UFP6"/>
<sequence length="202" mass="23205">MGVGVQVAKVATLYQVMSIRLASYEFLVLVKDVEHLAIRRRRVYYILSLMLMLLLIFKEPQATNEEIPMLDIVHLVHNSSNTLIDNLEPNSRLFSTHQAHETPRKSLLTTASEYLRQGEEFKREEAVWLWIPEAKRKVWRRTPTPWFNHLRSDRLQGNPDGLVPLLGCMDPSLGPDQSGLGRLFCDSLDRGIEADRGKTKEP</sequence>
<keyword evidence="2" id="KW-1185">Reference proteome</keyword>
<proteinExistence type="predicted"/>
<dbReference type="OrthoDB" id="10493463at2759"/>
<dbReference type="Proteomes" id="UP000886595">
    <property type="component" value="Unassembled WGS sequence"/>
</dbReference>
<comment type="caution">
    <text evidence="1">The sequence shown here is derived from an EMBL/GenBank/DDBJ whole genome shotgun (WGS) entry which is preliminary data.</text>
</comment>
<dbReference type="EMBL" id="JAAMPC010000012">
    <property type="protein sequence ID" value="KAG2276899.1"/>
    <property type="molecule type" value="Genomic_DNA"/>
</dbReference>
<organism evidence="1 2">
    <name type="scientific">Brassica carinata</name>
    <name type="common">Ethiopian mustard</name>
    <name type="synonym">Abyssinian cabbage</name>
    <dbReference type="NCBI Taxonomy" id="52824"/>
    <lineage>
        <taxon>Eukaryota</taxon>
        <taxon>Viridiplantae</taxon>
        <taxon>Streptophyta</taxon>
        <taxon>Embryophyta</taxon>
        <taxon>Tracheophyta</taxon>
        <taxon>Spermatophyta</taxon>
        <taxon>Magnoliopsida</taxon>
        <taxon>eudicotyledons</taxon>
        <taxon>Gunneridae</taxon>
        <taxon>Pentapetalae</taxon>
        <taxon>rosids</taxon>
        <taxon>malvids</taxon>
        <taxon>Brassicales</taxon>
        <taxon>Brassicaceae</taxon>
        <taxon>Brassiceae</taxon>
        <taxon>Brassica</taxon>
    </lineage>
</organism>
<name>A0A8X7UFP6_BRACI</name>
<gene>
    <name evidence="1" type="ORF">Bca52824_059454</name>
</gene>